<evidence type="ECO:0000313" key="1">
    <source>
        <dbReference type="EMBL" id="MBM3273815.1"/>
    </source>
</evidence>
<dbReference type="Gene3D" id="1.10.10.10">
    <property type="entry name" value="Winged helix-like DNA-binding domain superfamily/Winged helix DNA-binding domain"/>
    <property type="match status" value="1"/>
</dbReference>
<dbReference type="AlphaFoldDB" id="A0A938BMC2"/>
<sequence>MAVVLREVLSFLASRGGAPITEVRKAFDLPSEMAAHLCIQLQDAGFVSEWELEPCHHQEGDTSCSHCSGATCSDDGGSGHHMAAVLTADDFKQGCCGMNGPLYVTSAGRAFLSAS</sequence>
<name>A0A938BMC2_9BACT</name>
<evidence type="ECO:0000313" key="2">
    <source>
        <dbReference type="Proteomes" id="UP000703893"/>
    </source>
</evidence>
<comment type="caution">
    <text evidence="1">The sequence shown here is derived from an EMBL/GenBank/DDBJ whole genome shotgun (WGS) entry which is preliminary data.</text>
</comment>
<organism evidence="1 2">
    <name type="scientific">Candidatus Tanganyikabacteria bacterium</name>
    <dbReference type="NCBI Taxonomy" id="2961651"/>
    <lineage>
        <taxon>Bacteria</taxon>
        <taxon>Bacillati</taxon>
        <taxon>Candidatus Sericytochromatia</taxon>
        <taxon>Candidatus Tanganyikabacteria</taxon>
    </lineage>
</organism>
<dbReference type="EMBL" id="VGJX01000055">
    <property type="protein sequence ID" value="MBM3273815.1"/>
    <property type="molecule type" value="Genomic_DNA"/>
</dbReference>
<dbReference type="Proteomes" id="UP000703893">
    <property type="component" value="Unassembled WGS sequence"/>
</dbReference>
<proteinExistence type="predicted"/>
<protein>
    <submittedName>
        <fullName evidence="1">Helix-turn-helix transcriptional regulator</fullName>
    </submittedName>
</protein>
<gene>
    <name evidence="1" type="ORF">FJZ00_01585</name>
</gene>
<dbReference type="InterPro" id="IPR036388">
    <property type="entry name" value="WH-like_DNA-bd_sf"/>
</dbReference>
<reference evidence="1 2" key="1">
    <citation type="submission" date="2019-03" db="EMBL/GenBank/DDBJ databases">
        <title>Lake Tanganyika Metagenome-Assembled Genomes (MAGs).</title>
        <authorList>
            <person name="Tran P."/>
        </authorList>
    </citation>
    <scope>NUCLEOTIDE SEQUENCE [LARGE SCALE GENOMIC DNA]</scope>
    <source>
        <strain evidence="1">K_DeepCast_65m_m2_236</strain>
    </source>
</reference>
<accession>A0A938BMC2</accession>